<feature type="domain" description="NADP-dependent oxidoreductase" evidence="1">
    <location>
        <begin position="39"/>
        <end position="292"/>
    </location>
</feature>
<dbReference type="AlphaFoldDB" id="A0A4Q7LYG5"/>
<reference evidence="2 3" key="1">
    <citation type="journal article" date="2015" name="Stand. Genomic Sci.">
        <title>Genomic Encyclopedia of Bacterial and Archaeal Type Strains, Phase III: the genomes of soil and plant-associated and newly described type strains.</title>
        <authorList>
            <person name="Whitman W.B."/>
            <person name="Woyke T."/>
            <person name="Klenk H.P."/>
            <person name="Zhou Y."/>
            <person name="Lilburn T.G."/>
            <person name="Beck B.J."/>
            <person name="De Vos P."/>
            <person name="Vandamme P."/>
            <person name="Eisen J.A."/>
            <person name="Garrity G."/>
            <person name="Hugenholtz P."/>
            <person name="Kyrpides N.C."/>
        </authorList>
    </citation>
    <scope>NUCLEOTIDE SEQUENCE [LARGE SCALE GENOMIC DNA]</scope>
    <source>
        <strain evidence="2 3">CV2</strain>
    </source>
</reference>
<dbReference type="InterPro" id="IPR023210">
    <property type="entry name" value="NADP_OxRdtase_dom"/>
</dbReference>
<dbReference type="Pfam" id="PF00248">
    <property type="entry name" value="Aldo_ket_red"/>
    <property type="match status" value="1"/>
</dbReference>
<dbReference type="OrthoDB" id="9768851at2"/>
<comment type="caution">
    <text evidence="2">The sequence shown here is derived from an EMBL/GenBank/DDBJ whole genome shotgun (WGS) entry which is preliminary data.</text>
</comment>
<name>A0A4Q7LYG5_9MICO</name>
<dbReference type="Proteomes" id="UP000293519">
    <property type="component" value="Unassembled WGS sequence"/>
</dbReference>
<organism evidence="2 3">
    <name type="scientific">Microcella putealis</name>
    <dbReference type="NCBI Taxonomy" id="337005"/>
    <lineage>
        <taxon>Bacteria</taxon>
        <taxon>Bacillati</taxon>
        <taxon>Actinomycetota</taxon>
        <taxon>Actinomycetes</taxon>
        <taxon>Micrococcales</taxon>
        <taxon>Microbacteriaceae</taxon>
        <taxon>Microcella</taxon>
    </lineage>
</organism>
<proteinExistence type="predicted"/>
<keyword evidence="3" id="KW-1185">Reference proteome</keyword>
<dbReference type="SUPFAM" id="SSF51430">
    <property type="entry name" value="NAD(P)-linked oxidoreductase"/>
    <property type="match status" value="1"/>
</dbReference>
<dbReference type="Gene3D" id="3.20.20.100">
    <property type="entry name" value="NADP-dependent oxidoreductase domain"/>
    <property type="match status" value="1"/>
</dbReference>
<dbReference type="PANTHER" id="PTHR43312">
    <property type="entry name" value="D-THREO-ALDOSE 1-DEHYDROGENASE"/>
    <property type="match status" value="1"/>
</dbReference>
<accession>A0A4Q7LYG5</accession>
<evidence type="ECO:0000259" key="1">
    <source>
        <dbReference type="Pfam" id="PF00248"/>
    </source>
</evidence>
<protein>
    <submittedName>
        <fullName evidence="2">Aryl-alcohol dehydrogenase-like predicted oxidoreductase</fullName>
    </submittedName>
</protein>
<dbReference type="RefSeq" id="WP_130484507.1">
    <property type="nucleotide sequence ID" value="NZ_SGWW01000001.1"/>
</dbReference>
<dbReference type="EMBL" id="SGWW01000001">
    <property type="protein sequence ID" value="RZS59422.1"/>
    <property type="molecule type" value="Genomic_DNA"/>
</dbReference>
<sequence length="314" mass="33602">MTPRLGLGLAALGRPAYIALDRDRDLGPFSSRSVDEMRARAHAMLDAAWARGVRYVDAARSYGLAEQFLGEWLAQHPPHRGELTIGSKWGYRYVADWQRDVDVHEVKDHSLGHFETQWPETLAALGGAPDIYLIHSVTPDSPALGDAALLDRLRALAANGVRVGISTSGPRQGDVLDAARTLEDTPFSAVQATVNVLEPSVALALQRAHDEGWIVVAKEVFANGRLASTPTGEPSTPWGTALAQATSLTPEAAALGWVLAQPYIDVALSGAVTEQQLEANLAAVALTPDQLEATHPLAVDPADYWAARSALTWG</sequence>
<evidence type="ECO:0000313" key="2">
    <source>
        <dbReference type="EMBL" id="RZS59422.1"/>
    </source>
</evidence>
<gene>
    <name evidence="2" type="ORF">EV141_0647</name>
</gene>
<dbReference type="InterPro" id="IPR053135">
    <property type="entry name" value="AKR2_Oxidoreductase"/>
</dbReference>
<dbReference type="PANTHER" id="PTHR43312:SF1">
    <property type="entry name" value="NADP-DEPENDENT OXIDOREDUCTASE DOMAIN-CONTAINING PROTEIN"/>
    <property type="match status" value="1"/>
</dbReference>
<dbReference type="InterPro" id="IPR036812">
    <property type="entry name" value="NAD(P)_OxRdtase_dom_sf"/>
</dbReference>
<evidence type="ECO:0000313" key="3">
    <source>
        <dbReference type="Proteomes" id="UP000293519"/>
    </source>
</evidence>